<reference evidence="3 4" key="1">
    <citation type="journal article" date="2019" name="Genome Biol. Evol.">
        <title>Insights into the evolution of the New World diploid cottons (Gossypium, subgenus Houzingenia) based on genome sequencing.</title>
        <authorList>
            <person name="Grover C.E."/>
            <person name="Arick M.A. 2nd"/>
            <person name="Thrash A."/>
            <person name="Conover J.L."/>
            <person name="Sanders W.S."/>
            <person name="Peterson D.G."/>
            <person name="Frelichowski J.E."/>
            <person name="Scheffler J.A."/>
            <person name="Scheffler B.E."/>
            <person name="Wendel J.F."/>
        </authorList>
    </citation>
    <scope>NUCLEOTIDE SEQUENCE [LARGE SCALE GENOMIC DNA]</scope>
    <source>
        <strain evidence="3">5</strain>
        <tissue evidence="3">Leaf</tissue>
    </source>
</reference>
<feature type="region of interest" description="Disordered" evidence="2">
    <location>
        <begin position="602"/>
        <end position="652"/>
    </location>
</feature>
<organism evidence="3 4">
    <name type="scientific">Gossypium gossypioides</name>
    <name type="common">Mexican cotton</name>
    <name type="synonym">Selera gossypioides</name>
    <dbReference type="NCBI Taxonomy" id="34282"/>
    <lineage>
        <taxon>Eukaryota</taxon>
        <taxon>Viridiplantae</taxon>
        <taxon>Streptophyta</taxon>
        <taxon>Embryophyta</taxon>
        <taxon>Tracheophyta</taxon>
        <taxon>Spermatophyta</taxon>
        <taxon>Magnoliopsida</taxon>
        <taxon>eudicotyledons</taxon>
        <taxon>Gunneridae</taxon>
        <taxon>Pentapetalae</taxon>
        <taxon>rosids</taxon>
        <taxon>malvids</taxon>
        <taxon>Malvales</taxon>
        <taxon>Malvaceae</taxon>
        <taxon>Malvoideae</taxon>
        <taxon>Gossypium</taxon>
    </lineage>
</organism>
<dbReference type="PANTHER" id="PTHR34121">
    <property type="entry name" value="MYOSIN-11"/>
    <property type="match status" value="1"/>
</dbReference>
<dbReference type="AlphaFoldDB" id="A0A7J9CQH4"/>
<dbReference type="EMBL" id="JABEZY010000012">
    <property type="protein sequence ID" value="MBA0750544.1"/>
    <property type="molecule type" value="Genomic_DNA"/>
</dbReference>
<proteinExistence type="predicted"/>
<keyword evidence="1" id="KW-0175">Coiled coil</keyword>
<dbReference type="OrthoDB" id="2019255at2759"/>
<feature type="compositionally biased region" description="Basic and acidic residues" evidence="2">
    <location>
        <begin position="602"/>
        <end position="616"/>
    </location>
</feature>
<keyword evidence="4" id="KW-1185">Reference proteome</keyword>
<protein>
    <submittedName>
        <fullName evidence="3">Uncharacterized protein</fullName>
    </submittedName>
</protein>
<dbReference type="Proteomes" id="UP000593579">
    <property type="component" value="Unassembled WGS sequence"/>
</dbReference>
<feature type="non-terminal residue" evidence="3">
    <location>
        <position position="1"/>
    </location>
</feature>
<gene>
    <name evidence="3" type="ORF">Gogos_001955</name>
</gene>
<evidence type="ECO:0000313" key="4">
    <source>
        <dbReference type="Proteomes" id="UP000593579"/>
    </source>
</evidence>
<evidence type="ECO:0000256" key="1">
    <source>
        <dbReference type="SAM" id="Coils"/>
    </source>
</evidence>
<feature type="coiled-coil region" evidence="1">
    <location>
        <begin position="358"/>
        <end position="399"/>
    </location>
</feature>
<sequence length="726" mass="81741">VEVGNKNNLTRNFRNYADTVVHHAGQAVAEGAKLLQDRIASRNVRSVKQTVRRLEEAAISCRGSERVMLLRSWLIALKEIEKLASSSSEGSQKSLGQILASEDERENPKRTSMVLYYDSDIGGAPMDFREVFLQSQALEGITVSMIIEAPNDEEISLLLEMFGLCLTGGKEIHNAIVSSIQDLATAFSSYQDEVLVKREELLQFAQSAITGLKIRADLVSGQLAILTKQERLTFSLISDDRMESEASDLKKKLDQMSTLLKLPKGGHDNASEMTTEATIEDLKVALAEIRIRSTLEGILQKKKLAVNNGDSPEIHAQKVDKLKVLSESLANSSIKAEKRISDHRLQKEEALTVRVVKANEADEREKEIVAEISELEKQRDQLEAELKKVHISLVAANARLHNVREERDQFYEANDQIVAHLKTKVEDELSKSISECKVEAKVLHTWINFLEDTWLLQSSYVETKNKQVVEELERQEDYFVNFAITLLSAYKKELGPSISRISKFVENLKNLSESARNDDSKESNPRKHLEEEYLGCETKSYLLTVSPFQIITIFSVVENLREHFNAKHGTTSRKDDPKVKELFDDIEKLRVEFETIERPILEMETPKVDSPDERPQEILSPHPPLESTQPKLDTKENPKTQPKPDTKENPETQPVLDAAAELAKLESEFGKVNQDYTSEEIGDWEFDELERELISGDSASAFAGAGNGAYLIELEEVSTLSIPTPL</sequence>
<feature type="compositionally biased region" description="Basic and acidic residues" evidence="2">
    <location>
        <begin position="632"/>
        <end position="650"/>
    </location>
</feature>
<name>A0A7J9CQH4_GOSGO</name>
<dbReference type="PANTHER" id="PTHR34121:SF1">
    <property type="entry name" value="FILAMIN-A-INTERACTING PROTEIN 1"/>
    <property type="match status" value="1"/>
</dbReference>
<accession>A0A7J9CQH4</accession>
<evidence type="ECO:0000313" key="3">
    <source>
        <dbReference type="EMBL" id="MBA0750544.1"/>
    </source>
</evidence>
<evidence type="ECO:0000256" key="2">
    <source>
        <dbReference type="SAM" id="MobiDB-lite"/>
    </source>
</evidence>
<comment type="caution">
    <text evidence="3">The sequence shown here is derived from an EMBL/GenBank/DDBJ whole genome shotgun (WGS) entry which is preliminary data.</text>
</comment>